<dbReference type="AlphaFoldDB" id="A0AAN9BN82"/>
<evidence type="ECO:0000313" key="12">
    <source>
        <dbReference type="Proteomes" id="UP001374579"/>
    </source>
</evidence>
<comment type="caution">
    <text evidence="11">The sequence shown here is derived from an EMBL/GenBank/DDBJ whole genome shotgun (WGS) entry which is preliminary data.</text>
</comment>
<dbReference type="SUPFAM" id="SSF55816">
    <property type="entry name" value="5'-nucleotidase (syn. UDP-sugar hydrolase), C-terminal domain"/>
    <property type="match status" value="1"/>
</dbReference>
<evidence type="ECO:0000256" key="6">
    <source>
        <dbReference type="ARBA" id="ARBA00022741"/>
    </source>
</evidence>
<dbReference type="GO" id="GO:0000166">
    <property type="term" value="F:nucleotide binding"/>
    <property type="evidence" value="ECO:0007669"/>
    <property type="project" value="UniProtKB-KW"/>
</dbReference>
<dbReference type="Proteomes" id="UP001374579">
    <property type="component" value="Unassembled WGS sequence"/>
</dbReference>
<evidence type="ECO:0000256" key="4">
    <source>
        <dbReference type="ARBA" id="ARBA00022723"/>
    </source>
</evidence>
<comment type="similarity">
    <text evidence="2 8">Belongs to the 5'-nucleotidase family.</text>
</comment>
<feature type="signal peptide" evidence="8">
    <location>
        <begin position="1"/>
        <end position="27"/>
    </location>
</feature>
<dbReference type="Gene3D" id="3.60.21.10">
    <property type="match status" value="1"/>
</dbReference>
<name>A0AAN9BN82_9CAEN</name>
<proteinExistence type="inferred from homology"/>
<reference evidence="11 12" key="1">
    <citation type="submission" date="2024-02" db="EMBL/GenBank/DDBJ databases">
        <title>Chromosome-scale genome assembly of the rough periwinkle Littorina saxatilis.</title>
        <authorList>
            <person name="De Jode A."/>
            <person name="Faria R."/>
            <person name="Formenti G."/>
            <person name="Sims Y."/>
            <person name="Smith T.P."/>
            <person name="Tracey A."/>
            <person name="Wood J.M.D."/>
            <person name="Zagrodzka Z.B."/>
            <person name="Johannesson K."/>
            <person name="Butlin R.K."/>
            <person name="Leder E.H."/>
        </authorList>
    </citation>
    <scope>NUCLEOTIDE SEQUENCE [LARGE SCALE GENOMIC DNA]</scope>
    <source>
        <strain evidence="11">Snail1</strain>
        <tissue evidence="11">Muscle</tissue>
    </source>
</reference>
<dbReference type="InterPro" id="IPR006146">
    <property type="entry name" value="5'-Nucleotdase_CS"/>
</dbReference>
<dbReference type="InterPro" id="IPR006179">
    <property type="entry name" value="5_nucleotidase/apyrase"/>
</dbReference>
<dbReference type="InterPro" id="IPR036907">
    <property type="entry name" value="5'-Nucleotdase_C_sf"/>
</dbReference>
<dbReference type="Pfam" id="PF02872">
    <property type="entry name" value="5_nucleotid_C"/>
    <property type="match status" value="1"/>
</dbReference>
<evidence type="ECO:0000259" key="10">
    <source>
        <dbReference type="Pfam" id="PF02872"/>
    </source>
</evidence>
<feature type="chain" id="PRO_5042665913" description="5'-nucleotidase" evidence="8">
    <location>
        <begin position="28"/>
        <end position="589"/>
    </location>
</feature>
<dbReference type="GO" id="GO:0046872">
    <property type="term" value="F:metal ion binding"/>
    <property type="evidence" value="ECO:0007669"/>
    <property type="project" value="UniProtKB-KW"/>
</dbReference>
<dbReference type="InterPro" id="IPR029052">
    <property type="entry name" value="Metallo-depent_PP-like"/>
</dbReference>
<keyword evidence="4" id="KW-0479">Metal-binding</keyword>
<evidence type="ECO:0000256" key="1">
    <source>
        <dbReference type="ARBA" id="ARBA00000815"/>
    </source>
</evidence>
<evidence type="ECO:0000256" key="8">
    <source>
        <dbReference type="RuleBase" id="RU362119"/>
    </source>
</evidence>
<evidence type="ECO:0000256" key="7">
    <source>
        <dbReference type="ARBA" id="ARBA00022801"/>
    </source>
</evidence>
<dbReference type="InterPro" id="IPR008334">
    <property type="entry name" value="5'-Nucleotdase_C"/>
</dbReference>
<evidence type="ECO:0000259" key="9">
    <source>
        <dbReference type="Pfam" id="PF00149"/>
    </source>
</evidence>
<dbReference type="CDD" id="cd07409">
    <property type="entry name" value="MPP_CD73_N"/>
    <property type="match status" value="1"/>
</dbReference>
<dbReference type="PRINTS" id="PR01607">
    <property type="entry name" value="APYRASEFAMLY"/>
</dbReference>
<dbReference type="EMBL" id="JBAMIC010000004">
    <property type="protein sequence ID" value="KAK7108612.1"/>
    <property type="molecule type" value="Genomic_DNA"/>
</dbReference>
<dbReference type="SUPFAM" id="SSF56300">
    <property type="entry name" value="Metallo-dependent phosphatases"/>
    <property type="match status" value="1"/>
</dbReference>
<dbReference type="Pfam" id="PF00149">
    <property type="entry name" value="Metallophos"/>
    <property type="match status" value="1"/>
</dbReference>
<dbReference type="InterPro" id="IPR004843">
    <property type="entry name" value="Calcineurin-like_PHP"/>
</dbReference>
<dbReference type="GO" id="GO:0008253">
    <property type="term" value="F:5'-nucleotidase activity"/>
    <property type="evidence" value="ECO:0007669"/>
    <property type="project" value="UniProtKB-EC"/>
</dbReference>
<sequence length="589" mass="65453">MPPFAMLMMMMMMIVMKMTMTLPGCFAGEFTLTILHTNDVHAHYEEFNQFDQACDSSKGEKCFGGYARIVSKVKSLRKLNKNTLFLDGGDQYQGTPYFYKYGGNITSHFMNWAGYDVMALGNHEFDRGIAGLVSFLKAVNFNVVSANIDTSLEPDVTGLIKETVEWTFAGRKVGIIGYTTEDAPRISYPQPLTFRSVRRSVERLTETLQANATDIIIAVGHAGFTVDKQVANIPGVNVVIGGHSNTFLYTGTPPSSDIPADKYPVVVSQKFGGEALVVQCYYQGKYLCLLNVTFNDAGDVIRYDGSPILLDDSVEQDKATLEELKQWKQGLGDLMKTVVGRTLVKLDGNRMVCRTRECNLGNLITDAMAEEGRKFPSRTGANFTIAIYNSGGIRSSFDIGSITFADLISALPFNENFDRIYLKGKFLYDALRRSASTLDPCNKNDSKGHFLQFSGLRVKYNLNRPEVVRVVSAEVKDDNDQYQPLKQETVYRVMMGTFLIKGNEGFTAISDNILRRDHMDWSIVDVLADYLKAKSPIDQKVEGRIQFVGGSDVCKPRTSRATRARPTLLVLSLSFVATAFLGQQSSPSL</sequence>
<evidence type="ECO:0000256" key="2">
    <source>
        <dbReference type="ARBA" id="ARBA00006654"/>
    </source>
</evidence>
<evidence type="ECO:0000256" key="5">
    <source>
        <dbReference type="ARBA" id="ARBA00022729"/>
    </source>
</evidence>
<dbReference type="GO" id="GO:0006196">
    <property type="term" value="P:AMP catabolic process"/>
    <property type="evidence" value="ECO:0007669"/>
    <property type="project" value="TreeGrafter"/>
</dbReference>
<comment type="catalytic activity">
    <reaction evidence="1">
        <text>a ribonucleoside 5'-phosphate + H2O = a ribonucleoside + phosphate</text>
        <dbReference type="Rhea" id="RHEA:12484"/>
        <dbReference type="ChEBI" id="CHEBI:15377"/>
        <dbReference type="ChEBI" id="CHEBI:18254"/>
        <dbReference type="ChEBI" id="CHEBI:43474"/>
        <dbReference type="ChEBI" id="CHEBI:58043"/>
        <dbReference type="EC" id="3.1.3.5"/>
    </reaction>
</comment>
<keyword evidence="12" id="KW-1185">Reference proteome</keyword>
<dbReference type="PANTHER" id="PTHR11575">
    <property type="entry name" value="5'-NUCLEOTIDASE-RELATED"/>
    <property type="match status" value="1"/>
</dbReference>
<dbReference type="PROSITE" id="PS00786">
    <property type="entry name" value="5_NUCLEOTIDASE_2"/>
    <property type="match status" value="1"/>
</dbReference>
<organism evidence="11 12">
    <name type="scientific">Littorina saxatilis</name>
    <dbReference type="NCBI Taxonomy" id="31220"/>
    <lineage>
        <taxon>Eukaryota</taxon>
        <taxon>Metazoa</taxon>
        <taxon>Spiralia</taxon>
        <taxon>Lophotrochozoa</taxon>
        <taxon>Mollusca</taxon>
        <taxon>Gastropoda</taxon>
        <taxon>Caenogastropoda</taxon>
        <taxon>Littorinimorpha</taxon>
        <taxon>Littorinoidea</taxon>
        <taxon>Littorinidae</taxon>
        <taxon>Littorina</taxon>
    </lineage>
</organism>
<gene>
    <name evidence="11" type="ORF">V1264_016314</name>
</gene>
<dbReference type="EC" id="3.1.3.5" evidence="3"/>
<keyword evidence="7 8" id="KW-0378">Hydrolase</keyword>
<protein>
    <recommendedName>
        <fullName evidence="3">5'-nucleotidase</fullName>
        <ecNumber evidence="3">3.1.3.5</ecNumber>
    </recommendedName>
</protein>
<feature type="domain" description="5'-Nucleotidase C-terminal" evidence="10">
    <location>
        <begin position="338"/>
        <end position="510"/>
    </location>
</feature>
<keyword evidence="5 8" id="KW-0732">Signal</keyword>
<evidence type="ECO:0000256" key="3">
    <source>
        <dbReference type="ARBA" id="ARBA00012643"/>
    </source>
</evidence>
<evidence type="ECO:0000313" key="11">
    <source>
        <dbReference type="EMBL" id="KAK7108612.1"/>
    </source>
</evidence>
<keyword evidence="6 8" id="KW-0547">Nucleotide-binding</keyword>
<dbReference type="Gene3D" id="3.90.780.10">
    <property type="entry name" value="5'-Nucleotidase, C-terminal domain"/>
    <property type="match status" value="1"/>
</dbReference>
<accession>A0AAN9BN82</accession>
<feature type="domain" description="Calcineurin-like phosphoesterase" evidence="9">
    <location>
        <begin position="32"/>
        <end position="244"/>
    </location>
</feature>
<dbReference type="FunFam" id="3.60.21.10:FF:000020">
    <property type="entry name" value="NT5E isoform 4"/>
    <property type="match status" value="1"/>
</dbReference>
<dbReference type="GO" id="GO:0005886">
    <property type="term" value="C:plasma membrane"/>
    <property type="evidence" value="ECO:0007669"/>
    <property type="project" value="TreeGrafter"/>
</dbReference>
<dbReference type="PANTHER" id="PTHR11575:SF24">
    <property type="entry name" value="5'-NUCLEOTIDASE"/>
    <property type="match status" value="1"/>
</dbReference>